<dbReference type="Pfam" id="PF10117">
    <property type="entry name" value="McrBC"/>
    <property type="match status" value="1"/>
</dbReference>
<dbReference type="PANTHER" id="PTHR38733:SF1">
    <property type="entry name" value="TYPE IV METHYL-DIRECTED RESTRICTION ENZYME ECOKMCRBC"/>
    <property type="match status" value="1"/>
</dbReference>
<evidence type="ECO:0000313" key="1">
    <source>
        <dbReference type="EMBL" id="GFO67489.1"/>
    </source>
</evidence>
<dbReference type="EMBL" id="BLXZ01000002">
    <property type="protein sequence ID" value="GFO67489.1"/>
    <property type="molecule type" value="Genomic_DNA"/>
</dbReference>
<name>A0A6V8N850_9BACT</name>
<evidence type="ECO:0000313" key="2">
    <source>
        <dbReference type="Proteomes" id="UP000587586"/>
    </source>
</evidence>
<proteinExistence type="predicted"/>
<sequence length="433" mass="49135">MTRPSVTLREWQTLGPEQERVLAGPVFGVEDKDRAVARRLTESGKLEVLELARGLELRATSFVGRFRLGTIDVTINPKLTGAPLLRLLRYAYGLRHLDLYEPVGYTAEQWNFQDLIIRQLATEVAEILARGIHRDYIPVAGHLVSPRGQIDFNRHVRDFPWTTATLPCRYHPRIEDCVLNQALLAGLQYAASLTADTELRGQLNRLRKAISSDVTEKRLDRQLLAGGMRALDRRTTAYKSILRILKLLLDSNGIALDDEEEPLTLPGFLFDMNRFFQALLSRFLREHLLDGVLHDEYALRTLYSYAPESPRGRGVPTPRPDFVVMRGGMMTAVLDAKYRDIWHQGLPREMLYQLSIYALGRTGTDRTSVILYPSLDACPKEQVLCINDLMRGAVQGKVVLRPVNLLMMENLIRQGRSGMKDRLAVAEWLVYGA</sequence>
<dbReference type="InterPro" id="IPR019292">
    <property type="entry name" value="McrC"/>
</dbReference>
<dbReference type="AlphaFoldDB" id="A0A6V8N850"/>
<dbReference type="Proteomes" id="UP000587586">
    <property type="component" value="Unassembled WGS sequence"/>
</dbReference>
<dbReference type="PANTHER" id="PTHR38733">
    <property type="entry name" value="PROTEIN MCRC"/>
    <property type="match status" value="1"/>
</dbReference>
<accession>A0A6V8N850</accession>
<comment type="caution">
    <text evidence="1">The sequence shown here is derived from an EMBL/GenBank/DDBJ whole genome shotgun (WGS) entry which is preliminary data.</text>
</comment>
<protein>
    <recommendedName>
        <fullName evidence="3">Restriction endonuclease</fullName>
    </recommendedName>
</protein>
<keyword evidence="2" id="KW-1185">Reference proteome</keyword>
<gene>
    <name evidence="1" type="ORF">GMLC_10680</name>
</gene>
<organism evidence="1 2">
    <name type="scientific">Geomonas limicola</name>
    <dbReference type="NCBI Taxonomy" id="2740186"/>
    <lineage>
        <taxon>Bacteria</taxon>
        <taxon>Pseudomonadati</taxon>
        <taxon>Thermodesulfobacteriota</taxon>
        <taxon>Desulfuromonadia</taxon>
        <taxon>Geobacterales</taxon>
        <taxon>Geobacteraceae</taxon>
        <taxon>Geomonas</taxon>
    </lineage>
</organism>
<evidence type="ECO:0008006" key="3">
    <source>
        <dbReference type="Google" id="ProtNLM"/>
    </source>
</evidence>
<reference evidence="2" key="1">
    <citation type="submission" date="2020-06" db="EMBL/GenBank/DDBJ databases">
        <title>Draft genomic sequecing of Geomonas sp. Red745.</title>
        <authorList>
            <person name="Itoh H."/>
            <person name="Xu Z.X."/>
            <person name="Ushijima N."/>
            <person name="Masuda Y."/>
            <person name="Shiratori Y."/>
            <person name="Senoo K."/>
        </authorList>
    </citation>
    <scope>NUCLEOTIDE SEQUENCE [LARGE SCALE GENOMIC DNA]</scope>
    <source>
        <strain evidence="2">Red745</strain>
    </source>
</reference>